<comment type="caution">
    <text evidence="2">The sequence shown here is derived from an EMBL/GenBank/DDBJ whole genome shotgun (WGS) entry which is preliminary data.</text>
</comment>
<gene>
    <name evidence="2" type="ORF">P5673_011150</name>
</gene>
<feature type="region of interest" description="Disordered" evidence="1">
    <location>
        <begin position="86"/>
        <end position="105"/>
    </location>
</feature>
<reference evidence="2" key="2">
    <citation type="journal article" date="2023" name="Science">
        <title>Genomic signatures of disease resistance in endangered staghorn corals.</title>
        <authorList>
            <person name="Vollmer S.V."/>
            <person name="Selwyn J.D."/>
            <person name="Despard B.A."/>
            <person name="Roesel C.L."/>
        </authorList>
    </citation>
    <scope>NUCLEOTIDE SEQUENCE</scope>
    <source>
        <strain evidence="2">K2</strain>
    </source>
</reference>
<name>A0AAD9V8H9_ACRCE</name>
<evidence type="ECO:0000313" key="3">
    <source>
        <dbReference type="Proteomes" id="UP001249851"/>
    </source>
</evidence>
<evidence type="ECO:0000256" key="1">
    <source>
        <dbReference type="SAM" id="MobiDB-lite"/>
    </source>
</evidence>
<keyword evidence="3" id="KW-1185">Reference proteome</keyword>
<protein>
    <submittedName>
        <fullName evidence="2">Uncharacterized protein</fullName>
    </submittedName>
</protein>
<accession>A0AAD9V8H9</accession>
<sequence length="105" mass="11859">MKYNHRLYTNSAPVDRKYITSGLCYYGLGIVYDFSYIGICEGDKADNVNDSIMFGSILRSIQVSGKAYTFLTKRLVLILFVRDSKNLSPTSDNHLDASEHAHRST</sequence>
<organism evidence="2 3">
    <name type="scientific">Acropora cervicornis</name>
    <name type="common">Staghorn coral</name>
    <dbReference type="NCBI Taxonomy" id="6130"/>
    <lineage>
        <taxon>Eukaryota</taxon>
        <taxon>Metazoa</taxon>
        <taxon>Cnidaria</taxon>
        <taxon>Anthozoa</taxon>
        <taxon>Hexacorallia</taxon>
        <taxon>Scleractinia</taxon>
        <taxon>Astrocoeniina</taxon>
        <taxon>Acroporidae</taxon>
        <taxon>Acropora</taxon>
    </lineage>
</organism>
<reference evidence="2" key="1">
    <citation type="journal article" date="2023" name="G3 (Bethesda)">
        <title>Whole genome assembly and annotation of the endangered Caribbean coral Acropora cervicornis.</title>
        <authorList>
            <person name="Selwyn J.D."/>
            <person name="Vollmer S.V."/>
        </authorList>
    </citation>
    <scope>NUCLEOTIDE SEQUENCE</scope>
    <source>
        <strain evidence="2">K2</strain>
    </source>
</reference>
<dbReference type="EMBL" id="JARQWQ010000020">
    <property type="protein sequence ID" value="KAK2565216.1"/>
    <property type="molecule type" value="Genomic_DNA"/>
</dbReference>
<evidence type="ECO:0000313" key="2">
    <source>
        <dbReference type="EMBL" id="KAK2565216.1"/>
    </source>
</evidence>
<proteinExistence type="predicted"/>
<dbReference type="Proteomes" id="UP001249851">
    <property type="component" value="Unassembled WGS sequence"/>
</dbReference>
<dbReference type="AlphaFoldDB" id="A0AAD9V8H9"/>
<feature type="compositionally biased region" description="Basic and acidic residues" evidence="1">
    <location>
        <begin position="93"/>
        <end position="105"/>
    </location>
</feature>